<evidence type="ECO:0000313" key="2">
    <source>
        <dbReference type="Proteomes" id="UP000001072"/>
    </source>
</evidence>
<dbReference type="HOGENOM" id="CLU_1759207_0_0_1"/>
<dbReference type="Proteomes" id="UP000001072">
    <property type="component" value="Unassembled WGS sequence"/>
</dbReference>
<evidence type="ECO:0000313" key="1">
    <source>
        <dbReference type="EMBL" id="EGG11208.1"/>
    </source>
</evidence>
<dbReference type="EMBL" id="GL883093">
    <property type="protein sequence ID" value="EGG11208.1"/>
    <property type="molecule type" value="Genomic_DNA"/>
</dbReference>
<gene>
    <name evidence="1" type="ORF">MELLADRAFT_102721</name>
</gene>
<dbReference type="RefSeq" id="XP_007405810.1">
    <property type="nucleotide sequence ID" value="XM_007405748.1"/>
</dbReference>
<dbReference type="InParanoid" id="F4R961"/>
<accession>F4R961</accession>
<name>F4R961_MELLP</name>
<proteinExistence type="predicted"/>
<dbReference type="VEuPathDB" id="FungiDB:MELLADRAFT_102721"/>
<dbReference type="KEGG" id="mlr:MELLADRAFT_102721"/>
<sequence>MLVDEFPPRYLVKTVDGLVTVIRIHRMSSFTRSGTYQNQSRSSSYYSRWKSLTLEVEPTIGLELHVQLASSSIFSSEFVMVRIIEVIISQLLAFEGIRPDEGFGRDVRCQCSITFLLSCLGFDPGMAKLYALEILSLASDSDSSCPFN</sequence>
<protein>
    <submittedName>
        <fullName evidence="1">Uncharacterized protein</fullName>
    </submittedName>
</protein>
<keyword evidence="2" id="KW-1185">Reference proteome</keyword>
<dbReference type="GeneID" id="18921756"/>
<reference evidence="2" key="1">
    <citation type="journal article" date="2011" name="Proc. Natl. Acad. Sci. U.S.A.">
        <title>Obligate biotrophy features unraveled by the genomic analysis of rust fungi.</title>
        <authorList>
            <person name="Duplessis S."/>
            <person name="Cuomo C.A."/>
            <person name="Lin Y.-C."/>
            <person name="Aerts A."/>
            <person name="Tisserant E."/>
            <person name="Veneault-Fourrey C."/>
            <person name="Joly D.L."/>
            <person name="Hacquard S."/>
            <person name="Amselem J."/>
            <person name="Cantarel B.L."/>
            <person name="Chiu R."/>
            <person name="Coutinho P.M."/>
            <person name="Feau N."/>
            <person name="Field M."/>
            <person name="Frey P."/>
            <person name="Gelhaye E."/>
            <person name="Goldberg J."/>
            <person name="Grabherr M.G."/>
            <person name="Kodira C.D."/>
            <person name="Kohler A."/>
            <person name="Kuees U."/>
            <person name="Lindquist E.A."/>
            <person name="Lucas S.M."/>
            <person name="Mago R."/>
            <person name="Mauceli E."/>
            <person name="Morin E."/>
            <person name="Murat C."/>
            <person name="Pangilinan J.L."/>
            <person name="Park R."/>
            <person name="Pearson M."/>
            <person name="Quesneville H."/>
            <person name="Rouhier N."/>
            <person name="Sakthikumar S."/>
            <person name="Salamov A.A."/>
            <person name="Schmutz J."/>
            <person name="Selles B."/>
            <person name="Shapiro H."/>
            <person name="Tanguay P."/>
            <person name="Tuskan G.A."/>
            <person name="Henrissat B."/>
            <person name="Van de Peer Y."/>
            <person name="Rouze P."/>
            <person name="Ellis J.G."/>
            <person name="Dodds P.N."/>
            <person name="Schein J.E."/>
            <person name="Zhong S."/>
            <person name="Hamelin R.C."/>
            <person name="Grigoriev I.V."/>
            <person name="Szabo L.J."/>
            <person name="Martin F."/>
        </authorList>
    </citation>
    <scope>NUCLEOTIDE SEQUENCE [LARGE SCALE GENOMIC DNA]</scope>
    <source>
        <strain evidence="2">98AG31 / pathotype 3-4-7</strain>
    </source>
</reference>
<dbReference type="AlphaFoldDB" id="F4R961"/>
<organism evidence="2">
    <name type="scientific">Melampsora larici-populina (strain 98AG31 / pathotype 3-4-7)</name>
    <name type="common">Poplar leaf rust fungus</name>
    <dbReference type="NCBI Taxonomy" id="747676"/>
    <lineage>
        <taxon>Eukaryota</taxon>
        <taxon>Fungi</taxon>
        <taxon>Dikarya</taxon>
        <taxon>Basidiomycota</taxon>
        <taxon>Pucciniomycotina</taxon>
        <taxon>Pucciniomycetes</taxon>
        <taxon>Pucciniales</taxon>
        <taxon>Melampsoraceae</taxon>
        <taxon>Melampsora</taxon>
    </lineage>
</organism>